<dbReference type="EMBL" id="JAVDQA010000006">
    <property type="protein sequence ID" value="MDR6301467.1"/>
    <property type="molecule type" value="Genomic_DNA"/>
</dbReference>
<feature type="transmembrane region" description="Helical" evidence="1">
    <location>
        <begin position="71"/>
        <end position="88"/>
    </location>
</feature>
<evidence type="ECO:0000256" key="1">
    <source>
        <dbReference type="SAM" id="Phobius"/>
    </source>
</evidence>
<sequence length="100" mass="11933">MTNENRPKPFSKERTKATLCKIIFFYSIFYVVMKVIAAFKGLWVIPNLVLTLPYLIFAAIGFWMTKNQKFSWFYVVLGIILISFVRYYEVQMMEWLQANI</sequence>
<keyword evidence="1" id="KW-0472">Membrane</keyword>
<dbReference type="RefSeq" id="WP_309728897.1">
    <property type="nucleotide sequence ID" value="NZ_JAVDQA010000006.1"/>
</dbReference>
<comment type="caution">
    <text evidence="2">The sequence shown here is derived from an EMBL/GenBank/DDBJ whole genome shotgun (WGS) entry which is preliminary data.</text>
</comment>
<organism evidence="2 3">
    <name type="scientific">Mesonia maritima</name>
    <dbReference type="NCBI Taxonomy" id="1793873"/>
    <lineage>
        <taxon>Bacteria</taxon>
        <taxon>Pseudomonadati</taxon>
        <taxon>Bacteroidota</taxon>
        <taxon>Flavobacteriia</taxon>
        <taxon>Flavobacteriales</taxon>
        <taxon>Flavobacteriaceae</taxon>
        <taxon>Mesonia</taxon>
    </lineage>
</organism>
<protein>
    <submittedName>
        <fullName evidence="2">Uncharacterized protein</fullName>
    </submittedName>
</protein>
<evidence type="ECO:0000313" key="3">
    <source>
        <dbReference type="Proteomes" id="UP001257659"/>
    </source>
</evidence>
<accession>A0ABU1K8U0</accession>
<keyword evidence="3" id="KW-1185">Reference proteome</keyword>
<dbReference type="Proteomes" id="UP001257659">
    <property type="component" value="Unassembled WGS sequence"/>
</dbReference>
<keyword evidence="1" id="KW-1133">Transmembrane helix</keyword>
<keyword evidence="1" id="KW-0812">Transmembrane</keyword>
<evidence type="ECO:0000313" key="2">
    <source>
        <dbReference type="EMBL" id="MDR6301467.1"/>
    </source>
</evidence>
<name>A0ABU1K8U0_9FLAO</name>
<feature type="transmembrane region" description="Helical" evidence="1">
    <location>
        <begin position="45"/>
        <end position="64"/>
    </location>
</feature>
<proteinExistence type="predicted"/>
<feature type="transmembrane region" description="Helical" evidence="1">
    <location>
        <begin position="20"/>
        <end position="39"/>
    </location>
</feature>
<gene>
    <name evidence="2" type="ORF">GGR31_002136</name>
</gene>
<reference evidence="2 3" key="1">
    <citation type="submission" date="2023-07" db="EMBL/GenBank/DDBJ databases">
        <title>Genomic Encyclopedia of Type Strains, Phase IV (KMG-IV): sequencing the most valuable type-strain genomes for metagenomic binning, comparative biology and taxonomic classification.</title>
        <authorList>
            <person name="Goeker M."/>
        </authorList>
    </citation>
    <scope>NUCLEOTIDE SEQUENCE [LARGE SCALE GENOMIC DNA]</scope>
    <source>
        <strain evidence="2 3">DSM 102814</strain>
    </source>
</reference>